<evidence type="ECO:0000313" key="12">
    <source>
        <dbReference type="Proteomes" id="UP000285864"/>
    </source>
</evidence>
<organism evidence="11 12">
    <name type="scientific">Phocaeicola coprocola</name>
    <dbReference type="NCBI Taxonomy" id="310298"/>
    <lineage>
        <taxon>Bacteria</taxon>
        <taxon>Pseudomonadati</taxon>
        <taxon>Bacteroidota</taxon>
        <taxon>Bacteroidia</taxon>
        <taxon>Bacteroidales</taxon>
        <taxon>Bacteroidaceae</taxon>
        <taxon>Phocaeicola</taxon>
    </lineage>
</organism>
<evidence type="ECO:0000313" key="11">
    <source>
        <dbReference type="EMBL" id="RGR94192.1"/>
    </source>
</evidence>
<evidence type="ECO:0000256" key="7">
    <source>
        <dbReference type="ARBA" id="ARBA00023141"/>
    </source>
</evidence>
<dbReference type="UniPathway" id="UPA00035">
    <property type="reaction ID" value="UER00042"/>
</dbReference>
<dbReference type="RefSeq" id="WP_118484893.1">
    <property type="nucleotide sequence ID" value="NZ_CAUELD010000152.1"/>
</dbReference>
<proteinExistence type="inferred from homology"/>
<dbReference type="InterPro" id="IPR011060">
    <property type="entry name" value="RibuloseP-bd_barrel"/>
</dbReference>
<name>A0A412GH76_9BACT</name>
<keyword evidence="7 9" id="KW-0057">Aromatic amino acid biosynthesis</keyword>
<evidence type="ECO:0000256" key="9">
    <source>
        <dbReference type="HAMAP-Rule" id="MF_00135"/>
    </source>
</evidence>
<reference evidence="11 12" key="1">
    <citation type="submission" date="2018-08" db="EMBL/GenBank/DDBJ databases">
        <title>A genome reference for cultivated species of the human gut microbiota.</title>
        <authorList>
            <person name="Zou Y."/>
            <person name="Xue W."/>
            <person name="Luo G."/>
        </authorList>
    </citation>
    <scope>NUCLEOTIDE SEQUENCE [LARGE SCALE GENOMIC DNA]</scope>
    <source>
        <strain evidence="11 12">AF24-2</strain>
    </source>
</reference>
<dbReference type="AlphaFoldDB" id="A0A412GH76"/>
<protein>
    <recommendedName>
        <fullName evidence="4 9">N-(5'-phosphoribosyl)anthranilate isomerase</fullName>
        <shortName evidence="9">PRAI</shortName>
        <ecNumber evidence="3 9">5.3.1.24</ecNumber>
    </recommendedName>
</protein>
<keyword evidence="12" id="KW-1185">Reference proteome</keyword>
<comment type="caution">
    <text evidence="11">The sequence shown here is derived from an EMBL/GenBank/DDBJ whole genome shotgun (WGS) entry which is preliminary data.</text>
</comment>
<sequence>MIVKVCGMRQPENIRAVEQAGADWIGLICYDRSPRFVSSVPSYLPQHSKRIGVFVNEDYAGITHRAHELSLDYLQLHGKETPGLCKKLHEEGFRLIKAFALRKASDLECTYAYAPYCDYFLFDTPCHGYGGSGQSFDWSILGNYKGDTPFLLSGGIRPESLPALSGFHHPRWAGIDLNSGFETAPAQKDAKQLASFIEQFRLLTNK</sequence>
<dbReference type="PANTHER" id="PTHR42894">
    <property type="entry name" value="N-(5'-PHOSPHORIBOSYL)ANTHRANILATE ISOMERASE"/>
    <property type="match status" value="1"/>
</dbReference>
<evidence type="ECO:0000256" key="2">
    <source>
        <dbReference type="ARBA" id="ARBA00004664"/>
    </source>
</evidence>
<dbReference type="EC" id="5.3.1.24" evidence="3 9"/>
<dbReference type="GO" id="GO:0000162">
    <property type="term" value="P:L-tryptophan biosynthetic process"/>
    <property type="evidence" value="ECO:0007669"/>
    <property type="project" value="UniProtKB-UniRule"/>
</dbReference>
<evidence type="ECO:0000256" key="5">
    <source>
        <dbReference type="ARBA" id="ARBA00022605"/>
    </source>
</evidence>
<dbReference type="GO" id="GO:0004640">
    <property type="term" value="F:phosphoribosylanthranilate isomerase activity"/>
    <property type="evidence" value="ECO:0007669"/>
    <property type="project" value="UniProtKB-UniRule"/>
</dbReference>
<dbReference type="InterPro" id="IPR013785">
    <property type="entry name" value="Aldolase_TIM"/>
</dbReference>
<dbReference type="Gene3D" id="3.20.20.70">
    <property type="entry name" value="Aldolase class I"/>
    <property type="match status" value="1"/>
</dbReference>
<evidence type="ECO:0000256" key="1">
    <source>
        <dbReference type="ARBA" id="ARBA00001164"/>
    </source>
</evidence>
<keyword evidence="6 9" id="KW-0822">Tryptophan biosynthesis</keyword>
<dbReference type="PANTHER" id="PTHR42894:SF1">
    <property type="entry name" value="N-(5'-PHOSPHORIBOSYL)ANTHRANILATE ISOMERASE"/>
    <property type="match status" value="1"/>
</dbReference>
<comment type="pathway">
    <text evidence="2 9">Amino-acid biosynthesis; L-tryptophan biosynthesis; L-tryptophan from chorismate: step 3/5.</text>
</comment>
<comment type="similarity">
    <text evidence="9">Belongs to the TrpF family.</text>
</comment>
<dbReference type="Proteomes" id="UP000285864">
    <property type="component" value="Unassembled WGS sequence"/>
</dbReference>
<dbReference type="Pfam" id="PF00697">
    <property type="entry name" value="PRAI"/>
    <property type="match status" value="1"/>
</dbReference>
<keyword evidence="8 9" id="KW-0413">Isomerase</keyword>
<dbReference type="InterPro" id="IPR001240">
    <property type="entry name" value="PRAI_dom"/>
</dbReference>
<dbReference type="HAMAP" id="MF_00135">
    <property type="entry name" value="PRAI"/>
    <property type="match status" value="1"/>
</dbReference>
<evidence type="ECO:0000256" key="4">
    <source>
        <dbReference type="ARBA" id="ARBA00022272"/>
    </source>
</evidence>
<dbReference type="SUPFAM" id="SSF51366">
    <property type="entry name" value="Ribulose-phoshate binding barrel"/>
    <property type="match status" value="1"/>
</dbReference>
<accession>A0A412GH76</accession>
<comment type="catalytic activity">
    <reaction evidence="1 9">
        <text>N-(5-phospho-beta-D-ribosyl)anthranilate = 1-(2-carboxyphenylamino)-1-deoxy-D-ribulose 5-phosphate</text>
        <dbReference type="Rhea" id="RHEA:21540"/>
        <dbReference type="ChEBI" id="CHEBI:18277"/>
        <dbReference type="ChEBI" id="CHEBI:58613"/>
        <dbReference type="EC" id="5.3.1.24"/>
    </reaction>
</comment>
<feature type="domain" description="N-(5'phosphoribosyl) anthranilate isomerase (PRAI)" evidence="10">
    <location>
        <begin position="3"/>
        <end position="198"/>
    </location>
</feature>
<evidence type="ECO:0000256" key="6">
    <source>
        <dbReference type="ARBA" id="ARBA00022822"/>
    </source>
</evidence>
<dbReference type="InterPro" id="IPR044643">
    <property type="entry name" value="TrpF_fam"/>
</dbReference>
<evidence type="ECO:0000259" key="10">
    <source>
        <dbReference type="Pfam" id="PF00697"/>
    </source>
</evidence>
<keyword evidence="5 9" id="KW-0028">Amino-acid biosynthesis</keyword>
<evidence type="ECO:0000256" key="8">
    <source>
        <dbReference type="ARBA" id="ARBA00023235"/>
    </source>
</evidence>
<dbReference type="CDD" id="cd00405">
    <property type="entry name" value="PRAI"/>
    <property type="match status" value="1"/>
</dbReference>
<gene>
    <name evidence="9" type="primary">trpF</name>
    <name evidence="11" type="ORF">DWY20_10540</name>
</gene>
<evidence type="ECO:0000256" key="3">
    <source>
        <dbReference type="ARBA" id="ARBA00012572"/>
    </source>
</evidence>
<dbReference type="EMBL" id="QRUU01000047">
    <property type="protein sequence ID" value="RGR94192.1"/>
    <property type="molecule type" value="Genomic_DNA"/>
</dbReference>